<gene>
    <name evidence="3" type="ORF">LTR24_005345</name>
</gene>
<feature type="region of interest" description="Disordered" evidence="1">
    <location>
        <begin position="477"/>
        <end position="535"/>
    </location>
</feature>
<feature type="compositionally biased region" description="Polar residues" evidence="1">
    <location>
        <begin position="429"/>
        <end position="446"/>
    </location>
</feature>
<dbReference type="EMBL" id="JAVRRG010000060">
    <property type="protein sequence ID" value="KAK5092319.1"/>
    <property type="molecule type" value="Genomic_DNA"/>
</dbReference>
<feature type="region of interest" description="Disordered" evidence="1">
    <location>
        <begin position="666"/>
        <end position="752"/>
    </location>
</feature>
<name>A0ABR0K9M9_9EURO</name>
<dbReference type="InterPro" id="IPR015915">
    <property type="entry name" value="Kelch-typ_b-propeller"/>
</dbReference>
<feature type="region of interest" description="Disordered" evidence="1">
    <location>
        <begin position="922"/>
        <end position="967"/>
    </location>
</feature>
<accession>A0ABR0K9M9</accession>
<keyword evidence="2" id="KW-0812">Transmembrane</keyword>
<feature type="region of interest" description="Disordered" evidence="1">
    <location>
        <begin position="411"/>
        <end position="455"/>
    </location>
</feature>
<evidence type="ECO:0000313" key="4">
    <source>
        <dbReference type="Proteomes" id="UP001345013"/>
    </source>
</evidence>
<feature type="compositionally biased region" description="Polar residues" evidence="1">
    <location>
        <begin position="488"/>
        <end position="511"/>
    </location>
</feature>
<protein>
    <submittedName>
        <fullName evidence="3">Uncharacterized protein</fullName>
    </submittedName>
</protein>
<keyword evidence="4" id="KW-1185">Reference proteome</keyword>
<keyword evidence="2" id="KW-0472">Membrane</keyword>
<comment type="caution">
    <text evidence="3">The sequence shown here is derived from an EMBL/GenBank/DDBJ whole genome shotgun (WGS) entry which is preliminary data.</text>
</comment>
<feature type="compositionally biased region" description="Polar residues" evidence="1">
    <location>
        <begin position="692"/>
        <end position="712"/>
    </location>
</feature>
<feature type="compositionally biased region" description="Acidic residues" evidence="1">
    <location>
        <begin position="679"/>
        <end position="688"/>
    </location>
</feature>
<reference evidence="3 4" key="1">
    <citation type="submission" date="2023-08" db="EMBL/GenBank/DDBJ databases">
        <title>Black Yeasts Isolated from many extreme environments.</title>
        <authorList>
            <person name="Coleine C."/>
            <person name="Stajich J.E."/>
            <person name="Selbmann L."/>
        </authorList>
    </citation>
    <scope>NUCLEOTIDE SEQUENCE [LARGE SCALE GENOMIC DNA]</scope>
    <source>
        <strain evidence="3 4">CCFEE 5885</strain>
    </source>
</reference>
<evidence type="ECO:0000256" key="2">
    <source>
        <dbReference type="SAM" id="Phobius"/>
    </source>
</evidence>
<dbReference type="Proteomes" id="UP001345013">
    <property type="component" value="Unassembled WGS sequence"/>
</dbReference>
<feature type="transmembrane region" description="Helical" evidence="2">
    <location>
        <begin position="375"/>
        <end position="399"/>
    </location>
</feature>
<feature type="region of interest" description="Disordered" evidence="1">
    <location>
        <begin position="570"/>
        <end position="627"/>
    </location>
</feature>
<keyword evidence="2" id="KW-1133">Transmembrane helix</keyword>
<dbReference type="Gene3D" id="2.120.10.80">
    <property type="entry name" value="Kelch-type beta propeller"/>
    <property type="match status" value="1"/>
</dbReference>
<evidence type="ECO:0000313" key="3">
    <source>
        <dbReference type="EMBL" id="KAK5092319.1"/>
    </source>
</evidence>
<feature type="compositionally biased region" description="Basic and acidic residues" evidence="1">
    <location>
        <begin position="570"/>
        <end position="592"/>
    </location>
</feature>
<evidence type="ECO:0000256" key="1">
    <source>
        <dbReference type="SAM" id="MobiDB-lite"/>
    </source>
</evidence>
<organism evidence="3 4">
    <name type="scientific">Lithohypha guttulata</name>
    <dbReference type="NCBI Taxonomy" id="1690604"/>
    <lineage>
        <taxon>Eukaryota</taxon>
        <taxon>Fungi</taxon>
        <taxon>Dikarya</taxon>
        <taxon>Ascomycota</taxon>
        <taxon>Pezizomycotina</taxon>
        <taxon>Eurotiomycetes</taxon>
        <taxon>Chaetothyriomycetidae</taxon>
        <taxon>Chaetothyriales</taxon>
        <taxon>Trichomeriaceae</taxon>
        <taxon>Lithohypha</taxon>
    </lineage>
</organism>
<sequence length="967" mass="102615">MASPEPPVAFKDHCSIIHDNTLYVYSPDAFQTLPLKENATWTQEENGVSVTGAICAKGGVDGDGANPALYVVGGTTNGSISDYSGIQRYLIRNKVWETINPISAVTANRINHGATYLDASSAILVYGGSQNGDAGYSTETFLMLMYPPYRVQAYSSIAPAVKQPFLLPFSEGKALMVGGGNGNQAVFTFHPDPGWVDLGVALPFVLPDPSTAQVNLQWLADGTRVLQTYYTNETPNRVTRNVLTEPGFVPAAYGQTVGDPISGSNSRFFRRQLIQGKYPAYNSSNVPQEQRTGASLASNSDLVAIVGGDSNSTVTVFNSSANSWVDSKALFGDTQKPLSTIAATPTSTASQTRAASSAASFTAAASSGDSQSNGLAILGGVLGGICGLAAILIIALLWLRSIKRRKAAEAAANQKRQNESSYPDDKTRSLAQENNGGLKPLSQQAQPMGRSPVPSAVISESDSVAIFGAKMNEKSFEAGEQPRVGSKLNPSHAANNSVGGFFKSNNKTPLSISKPMQPDLGDYQQKPSIDLGRATPSAAPVLPLVAAASSQQKADQRKTDEGWAKYFQADKDEKQKEHDSDHAVAHEDEPRRSGSRPSTGKGGTAFWPGSGVASSDRSTKLPLRDSAGNTLNHATVAMASPSLATGHYDLQARNMSVAAPVQAKISSADSISTDHSSDDGYEDDDIDAYSDGRNSYQHNAWNPIGNTWSGPSQRPLRPPSVRVGATAFPPPTSLSEETTNTSGSGGSSIPSFPMPAAGVGRADRADQDIGTSTVEAPSRTYHAPPSSFAHAHARKSSNTFYSQVTVPAHDYFGPPGTATSQGSGKLPDSTDMSWLNLGTPAHVHGSRDSSGSHEPMPAHVHDDVARKQIKPEQLKKMQKGEEVDYIEGRRNDNIQNKSHLIRTMSSKTPNAKADDIRMHNIARAQGHDENEAPSGPIGHAYEPTTFGATVEREPLSATSTDSKRLTM</sequence>
<dbReference type="SUPFAM" id="SSF117281">
    <property type="entry name" value="Kelch motif"/>
    <property type="match status" value="1"/>
</dbReference>
<feature type="compositionally biased region" description="Low complexity" evidence="1">
    <location>
        <begin position="733"/>
        <end position="751"/>
    </location>
</feature>
<proteinExistence type="predicted"/>